<protein>
    <submittedName>
        <fullName evidence="2">Sodium/calcium exchanger membrane region domain-containing protein</fullName>
    </submittedName>
</protein>
<organism evidence="1 2">
    <name type="scientific">Panagrolaimus sp. JU765</name>
    <dbReference type="NCBI Taxonomy" id="591449"/>
    <lineage>
        <taxon>Eukaryota</taxon>
        <taxon>Metazoa</taxon>
        <taxon>Ecdysozoa</taxon>
        <taxon>Nematoda</taxon>
        <taxon>Chromadorea</taxon>
        <taxon>Rhabditida</taxon>
        <taxon>Tylenchina</taxon>
        <taxon>Panagrolaimomorpha</taxon>
        <taxon>Panagrolaimoidea</taxon>
        <taxon>Panagrolaimidae</taxon>
        <taxon>Panagrolaimus</taxon>
    </lineage>
</organism>
<dbReference type="WBParaSite" id="JU765_v2.g16293.t1">
    <property type="protein sequence ID" value="JU765_v2.g16293.t1"/>
    <property type="gene ID" value="JU765_v2.g16293"/>
</dbReference>
<name>A0AC34QH18_9BILA</name>
<evidence type="ECO:0000313" key="1">
    <source>
        <dbReference type="Proteomes" id="UP000887576"/>
    </source>
</evidence>
<sequence length="700" mass="77229">MFVSAEQFFFNTKLHATVPYFDEAVTATANLPSDGECSPFERGNLTLSSCDYVKYFEEACEGGGYFFWTQYIICAESVAVEVFLIIMAVIILVLLLLAMSIAADDFFCPSISSIVHHLKISQSVAGVTFMAFGNGAPDIFSTIASVLNTKQPKAGLAIGDLLGGGAFVTSVVFSAIILVKPFKVDWRSTSRDIVFYLVGVGWMAFIMFYDSKLYIWQPAAYLALYLLYVSTVVFDGIYRKYSRKKERYHRRIERALSSHSRVSQLHSDDASLSSFPPPETGANGNALMPPRPSITSLFASVNNNESNVSSKGHSPSLSNKSQFSYSSPIPVMMEPIPNPGIPSNFVIPSIVISPADQIDGPVTAFNFRDGRFQYEERDIDYDSDDSDPSMVVLAPAPPGHSGRRYTIMSLNEARNSRTFSQIQLEPVAPIRAKLTPKAIIVDLLKILYPLDEDFKTTSRFSKVMQSVKSPIIVLFKLLIPHSELWCKTLSAIHCFTMPLTVFAAFQQLQFWVYSLPASFIALIALIFVTDYQKQPRFYKNITAYVGFCMSIACIYAISSEIINIITMISVLSRLSHEILGLTILAWSNSIGDLVADISVAKQNFSQMAASAAIGGPLFNLLVGFGASFFIATVTGKQVNLSIDSVKGLLLVLLGMSLATTQIILIFNKFTAKRLHAYILISLYTVLIIALILTDLKVINI</sequence>
<evidence type="ECO:0000313" key="2">
    <source>
        <dbReference type="WBParaSite" id="JU765_v2.g16293.t1"/>
    </source>
</evidence>
<accession>A0AC34QH18</accession>
<dbReference type="Proteomes" id="UP000887576">
    <property type="component" value="Unplaced"/>
</dbReference>
<proteinExistence type="predicted"/>
<reference evidence="2" key="1">
    <citation type="submission" date="2022-11" db="UniProtKB">
        <authorList>
            <consortium name="WormBaseParasite"/>
        </authorList>
    </citation>
    <scope>IDENTIFICATION</scope>
</reference>